<gene>
    <name evidence="2" type="ORF">H9624_08750</name>
</gene>
<proteinExistence type="predicted"/>
<reference evidence="2 3" key="1">
    <citation type="submission" date="2020-08" db="EMBL/GenBank/DDBJ databases">
        <title>A Genomic Blueprint of the Chicken Gut Microbiome.</title>
        <authorList>
            <person name="Gilroy R."/>
            <person name="Ravi A."/>
            <person name="Getino M."/>
            <person name="Pursley I."/>
            <person name="Horton D.L."/>
            <person name="Alikhan N.-F."/>
            <person name="Baker D."/>
            <person name="Gharbi K."/>
            <person name="Hall N."/>
            <person name="Watson M."/>
            <person name="Adriaenssens E.M."/>
            <person name="Foster-Nyarko E."/>
            <person name="Jarju S."/>
            <person name="Secka A."/>
            <person name="Antonio M."/>
            <person name="Oren A."/>
            <person name="Chaudhuri R."/>
            <person name="La Ragione R.M."/>
            <person name="Hildebrand F."/>
            <person name="Pallen M.J."/>
        </authorList>
    </citation>
    <scope>NUCLEOTIDE SEQUENCE [LARGE SCALE GENOMIC DNA]</scope>
    <source>
        <strain evidence="2 3">Sa1BUA1</strain>
    </source>
</reference>
<name>A0ABR8Z3N5_9MICO</name>
<feature type="transmembrane region" description="Helical" evidence="1">
    <location>
        <begin position="58"/>
        <end position="76"/>
    </location>
</feature>
<accession>A0ABR8Z3N5</accession>
<keyword evidence="3" id="KW-1185">Reference proteome</keyword>
<evidence type="ECO:0000313" key="2">
    <source>
        <dbReference type="EMBL" id="MBD8062414.1"/>
    </source>
</evidence>
<sequence>MATPAPSPAVPTASSSALTWLMLVFAVPVPIGVVLAFLPQLRDIGEVSHWPWDAYGFLGWWLVPLSLAVAAALGAARPAGARSRAVRVLAVLAVLTTAALFLNP</sequence>
<feature type="transmembrane region" description="Helical" evidence="1">
    <location>
        <begin position="85"/>
        <end position="102"/>
    </location>
</feature>
<dbReference type="EMBL" id="JACSPO010000003">
    <property type="protein sequence ID" value="MBD8062414.1"/>
    <property type="molecule type" value="Genomic_DNA"/>
</dbReference>
<keyword evidence="1" id="KW-0812">Transmembrane</keyword>
<dbReference type="Proteomes" id="UP000661894">
    <property type="component" value="Unassembled WGS sequence"/>
</dbReference>
<evidence type="ECO:0000256" key="1">
    <source>
        <dbReference type="SAM" id="Phobius"/>
    </source>
</evidence>
<keyword evidence="1" id="KW-1133">Transmembrane helix</keyword>
<protein>
    <submittedName>
        <fullName evidence="2">Uncharacterized protein</fullName>
    </submittedName>
</protein>
<feature type="transmembrane region" description="Helical" evidence="1">
    <location>
        <begin position="17"/>
        <end position="38"/>
    </location>
</feature>
<dbReference type="RefSeq" id="WP_251839517.1">
    <property type="nucleotide sequence ID" value="NZ_JACSPO010000003.1"/>
</dbReference>
<keyword evidence="1" id="KW-0472">Membrane</keyword>
<organism evidence="2 3">
    <name type="scientific">Oceanitalea stevensii</name>
    <dbReference type="NCBI Taxonomy" id="2763072"/>
    <lineage>
        <taxon>Bacteria</taxon>
        <taxon>Bacillati</taxon>
        <taxon>Actinomycetota</taxon>
        <taxon>Actinomycetes</taxon>
        <taxon>Micrococcales</taxon>
        <taxon>Bogoriellaceae</taxon>
        <taxon>Georgenia</taxon>
    </lineage>
</organism>
<evidence type="ECO:0000313" key="3">
    <source>
        <dbReference type="Proteomes" id="UP000661894"/>
    </source>
</evidence>
<comment type="caution">
    <text evidence="2">The sequence shown here is derived from an EMBL/GenBank/DDBJ whole genome shotgun (WGS) entry which is preliminary data.</text>
</comment>